<gene>
    <name evidence="2" type="ORF">BV97_05677</name>
</gene>
<dbReference type="Proteomes" id="UP000024329">
    <property type="component" value="Unassembled WGS sequence"/>
</dbReference>
<accession>A0A031J5C5</accession>
<organism evidence="2 3">
    <name type="scientific">Novosphingobium resinovorum</name>
    <dbReference type="NCBI Taxonomy" id="158500"/>
    <lineage>
        <taxon>Bacteria</taxon>
        <taxon>Pseudomonadati</taxon>
        <taxon>Pseudomonadota</taxon>
        <taxon>Alphaproteobacteria</taxon>
        <taxon>Sphingomonadales</taxon>
        <taxon>Sphingomonadaceae</taxon>
        <taxon>Novosphingobium</taxon>
    </lineage>
</organism>
<dbReference type="Pfam" id="PF05598">
    <property type="entry name" value="DUF772"/>
    <property type="match status" value="1"/>
</dbReference>
<proteinExistence type="predicted"/>
<dbReference type="AlphaFoldDB" id="A0A031J5C5"/>
<evidence type="ECO:0000259" key="1">
    <source>
        <dbReference type="Pfam" id="PF05598"/>
    </source>
</evidence>
<dbReference type="eggNOG" id="COG3039">
    <property type="taxonomic scope" value="Bacteria"/>
</dbReference>
<dbReference type="EMBL" id="JFYZ01000086">
    <property type="protein sequence ID" value="EZP67920.1"/>
    <property type="molecule type" value="Genomic_DNA"/>
</dbReference>
<dbReference type="PANTHER" id="PTHR35604">
    <property type="entry name" value="TRANSPOSASE INSH FOR INSERTION SEQUENCE ELEMENT IS5A-RELATED"/>
    <property type="match status" value="1"/>
</dbReference>
<evidence type="ECO:0000313" key="3">
    <source>
        <dbReference type="Proteomes" id="UP000024329"/>
    </source>
</evidence>
<name>A0A031J5C5_9SPHN</name>
<comment type="caution">
    <text evidence="2">The sequence shown here is derived from an EMBL/GenBank/DDBJ whole genome shotgun (WGS) entry which is preliminary data.</text>
</comment>
<protein>
    <submittedName>
        <fullName evidence="2">Transposase</fullName>
    </submittedName>
</protein>
<reference evidence="2 3" key="1">
    <citation type="submission" date="2014-03" db="EMBL/GenBank/DDBJ databases">
        <title>Whole genome sequence of Novosphingobium resinovorum KF1.</title>
        <authorList>
            <person name="Gan H.M."/>
            <person name="Gan H.Y."/>
            <person name="Chew T.H."/>
            <person name="Savka M.A."/>
        </authorList>
    </citation>
    <scope>NUCLEOTIDE SEQUENCE [LARGE SCALE GENOMIC DNA]</scope>
    <source>
        <strain evidence="2 3">KF1</strain>
    </source>
</reference>
<sequence length="167" mass="18593">MIRSSCSRSSLQALYSLSDEATEFQIKDRLSFERFLGLGLDGTVPDATTVWLFRERLVKAKAIDRLFARFDAALTERGYLAMGGQIIDATVVPAPKQRNTEAEKTAIKEGRVPEGCKSAQIRQKDRDARWSVKYTKAKVKEGADPKAAKPVDLAIPMFGYKNHIGID</sequence>
<dbReference type="InterPro" id="IPR008490">
    <property type="entry name" value="Transposase_InsH_N"/>
</dbReference>
<evidence type="ECO:0000313" key="2">
    <source>
        <dbReference type="EMBL" id="EZP67920.1"/>
    </source>
</evidence>
<dbReference type="PANTHER" id="PTHR35604:SF2">
    <property type="entry name" value="TRANSPOSASE INSH FOR INSERTION SEQUENCE ELEMENT IS5A-RELATED"/>
    <property type="match status" value="1"/>
</dbReference>
<dbReference type="PATRIC" id="fig|158500.4.peg.5754"/>
<feature type="domain" description="Transposase InsH N-terminal" evidence="1">
    <location>
        <begin position="11"/>
        <end position="56"/>
    </location>
</feature>